<dbReference type="Gene3D" id="1.25.10.10">
    <property type="entry name" value="Leucine-rich Repeat Variant"/>
    <property type="match status" value="2"/>
</dbReference>
<gene>
    <name evidence="1" type="ORF">BC938DRAFT_479239</name>
</gene>
<dbReference type="InterPro" id="IPR011989">
    <property type="entry name" value="ARM-like"/>
</dbReference>
<name>A0A433QLC3_9FUNG</name>
<sequence>MSPLYGYKLAHKDSGYPGQVRHFGLGLIEEAVRFRWNDGTYGPPEREKIRNDIIDLVSKVGDVIISAMPCLRSPSSHCHALLLFVTLAGNKRWYGGRKVYQDKNRPYFRRSCEARMAWTLGGYGPSPPRTLCIWGKFPPMLHCHCMWPVRPSELTLPLPRCCYSKPTTQELVLIIHRVLTEDIFIRDDVVAEQRKKDLQTAMICSVASARVLKEQYPAGPKNEGYNGLLLVRGDPENVGWLARWTAAAEDYGAGWEQRVGRVLVLFIPPYPTRPNPFFVMTSCASCILARRLH</sequence>
<comment type="caution">
    <text evidence="1">The sequence shown here is derived from an EMBL/GenBank/DDBJ whole genome shotgun (WGS) entry which is preliminary data.</text>
</comment>
<accession>A0A433QLC3</accession>
<evidence type="ECO:0000313" key="2">
    <source>
        <dbReference type="Proteomes" id="UP000274822"/>
    </source>
</evidence>
<dbReference type="AlphaFoldDB" id="A0A433QLC3"/>
<reference evidence="1 2" key="1">
    <citation type="journal article" date="2018" name="New Phytol.">
        <title>Phylogenomics of Endogonaceae and evolution of mycorrhizas within Mucoromycota.</title>
        <authorList>
            <person name="Chang Y."/>
            <person name="Desiro A."/>
            <person name="Na H."/>
            <person name="Sandor L."/>
            <person name="Lipzen A."/>
            <person name="Clum A."/>
            <person name="Barry K."/>
            <person name="Grigoriev I.V."/>
            <person name="Martin F.M."/>
            <person name="Stajich J.E."/>
            <person name="Smith M.E."/>
            <person name="Bonito G."/>
            <person name="Spatafora J.W."/>
        </authorList>
    </citation>
    <scope>NUCLEOTIDE SEQUENCE [LARGE SCALE GENOMIC DNA]</scope>
    <source>
        <strain evidence="1 2">AD002</strain>
    </source>
</reference>
<dbReference type="Proteomes" id="UP000274822">
    <property type="component" value="Unassembled WGS sequence"/>
</dbReference>
<protein>
    <submittedName>
        <fullName evidence="1">Uncharacterized protein</fullName>
    </submittedName>
</protein>
<keyword evidence="2" id="KW-1185">Reference proteome</keyword>
<dbReference type="EMBL" id="RBNJ01003746">
    <property type="protein sequence ID" value="RUS30565.1"/>
    <property type="molecule type" value="Genomic_DNA"/>
</dbReference>
<evidence type="ECO:0000313" key="1">
    <source>
        <dbReference type="EMBL" id="RUS30565.1"/>
    </source>
</evidence>
<proteinExistence type="predicted"/>
<organism evidence="1 2">
    <name type="scientific">Jimgerdemannia flammicorona</name>
    <dbReference type="NCBI Taxonomy" id="994334"/>
    <lineage>
        <taxon>Eukaryota</taxon>
        <taxon>Fungi</taxon>
        <taxon>Fungi incertae sedis</taxon>
        <taxon>Mucoromycota</taxon>
        <taxon>Mucoromycotina</taxon>
        <taxon>Endogonomycetes</taxon>
        <taxon>Endogonales</taxon>
        <taxon>Endogonaceae</taxon>
        <taxon>Jimgerdemannia</taxon>
    </lineage>
</organism>